<dbReference type="Gene3D" id="1.10.10.60">
    <property type="entry name" value="Homeodomain-like"/>
    <property type="match status" value="1"/>
</dbReference>
<sequence length="272" mass="32071">MADTIAELLESDDSLIIEKELIFDDRVLSDEEDEDYEILYGEYGSDDIEPHVKIPKRKISQETIEKALQFYRSGALRTRPWTTKAKNGFSWIRSRSDIDNILLRYEKNKERGPNRLEKFKLIRDGVFNRFVSKSAAGFPIHDKDLRRWAVDINRKLDNPLEGFKALEGWVKRFKRRHKIVSRKITKFVPKSEFNAKEDIESAAKSFVKEFKEIMNNFDSCEVFNCDQSSFQKEMHTGSFLFLPQPSIRHFKEEFYLLKVLKRLKFASNLALL</sequence>
<organism evidence="3 4">
    <name type="scientific">Acrobeloides nanus</name>
    <dbReference type="NCBI Taxonomy" id="290746"/>
    <lineage>
        <taxon>Eukaryota</taxon>
        <taxon>Metazoa</taxon>
        <taxon>Ecdysozoa</taxon>
        <taxon>Nematoda</taxon>
        <taxon>Chromadorea</taxon>
        <taxon>Rhabditida</taxon>
        <taxon>Tylenchina</taxon>
        <taxon>Cephalobomorpha</taxon>
        <taxon>Cephaloboidea</taxon>
        <taxon>Cephalobidae</taxon>
        <taxon>Acrobeloides</taxon>
    </lineage>
</organism>
<keyword evidence="3" id="KW-1185">Reference proteome</keyword>
<proteinExistence type="predicted"/>
<dbReference type="SMART" id="SM00674">
    <property type="entry name" value="CENPB"/>
    <property type="match status" value="1"/>
</dbReference>
<dbReference type="InterPro" id="IPR006600">
    <property type="entry name" value="HTH_CenpB_DNA-bd_dom"/>
</dbReference>
<evidence type="ECO:0000256" key="1">
    <source>
        <dbReference type="ARBA" id="ARBA00023125"/>
    </source>
</evidence>
<keyword evidence="1" id="KW-0238">DNA-binding</keyword>
<dbReference type="AlphaFoldDB" id="A0A914DA33"/>
<protein>
    <submittedName>
        <fullName evidence="4">HTH CENPB-type domain-containing protein</fullName>
    </submittedName>
</protein>
<dbReference type="WBParaSite" id="ACRNAN_scaffold20528.g29237.t1">
    <property type="protein sequence ID" value="ACRNAN_scaffold20528.g29237.t1"/>
    <property type="gene ID" value="ACRNAN_scaffold20528.g29237"/>
</dbReference>
<evidence type="ECO:0000313" key="3">
    <source>
        <dbReference type="Proteomes" id="UP000887540"/>
    </source>
</evidence>
<dbReference type="GO" id="GO:0003677">
    <property type="term" value="F:DNA binding"/>
    <property type="evidence" value="ECO:0007669"/>
    <property type="project" value="UniProtKB-KW"/>
</dbReference>
<dbReference type="Proteomes" id="UP000887540">
    <property type="component" value="Unplaced"/>
</dbReference>
<dbReference type="PROSITE" id="PS51253">
    <property type="entry name" value="HTH_CENPB"/>
    <property type="match status" value="1"/>
</dbReference>
<name>A0A914DA33_9BILA</name>
<evidence type="ECO:0000313" key="4">
    <source>
        <dbReference type="WBParaSite" id="ACRNAN_scaffold20528.g29237.t1"/>
    </source>
</evidence>
<evidence type="ECO:0000259" key="2">
    <source>
        <dbReference type="PROSITE" id="PS51253"/>
    </source>
</evidence>
<reference evidence="4" key="1">
    <citation type="submission" date="2022-11" db="UniProtKB">
        <authorList>
            <consortium name="WormBaseParasite"/>
        </authorList>
    </citation>
    <scope>IDENTIFICATION</scope>
</reference>
<dbReference type="Pfam" id="PF03221">
    <property type="entry name" value="HTH_Tnp_Tc5"/>
    <property type="match status" value="1"/>
</dbReference>
<accession>A0A914DA33</accession>
<feature type="domain" description="HTH CENPB-type" evidence="2">
    <location>
        <begin position="110"/>
        <end position="183"/>
    </location>
</feature>